<protein>
    <submittedName>
        <fullName evidence="2">Uncharacterized protein</fullName>
    </submittedName>
</protein>
<dbReference type="EMBL" id="VBPB01000359">
    <property type="protein sequence ID" value="TMQ68942.1"/>
    <property type="molecule type" value="Genomic_DNA"/>
</dbReference>
<proteinExistence type="predicted"/>
<evidence type="ECO:0000313" key="2">
    <source>
        <dbReference type="EMBL" id="TMQ68942.1"/>
    </source>
</evidence>
<evidence type="ECO:0000313" key="3">
    <source>
        <dbReference type="Proteomes" id="UP000319771"/>
    </source>
</evidence>
<dbReference type="Proteomes" id="UP000319771">
    <property type="component" value="Unassembled WGS sequence"/>
</dbReference>
<name>A0A538TZ77_UNCEI</name>
<feature type="compositionally biased region" description="Low complexity" evidence="1">
    <location>
        <begin position="712"/>
        <end position="726"/>
    </location>
</feature>
<comment type="caution">
    <text evidence="2">The sequence shown here is derived from an EMBL/GenBank/DDBJ whole genome shotgun (WGS) entry which is preliminary data.</text>
</comment>
<organism evidence="2 3">
    <name type="scientific">Eiseniibacteriota bacterium</name>
    <dbReference type="NCBI Taxonomy" id="2212470"/>
    <lineage>
        <taxon>Bacteria</taxon>
        <taxon>Candidatus Eiseniibacteriota</taxon>
    </lineage>
</organism>
<dbReference type="PRINTS" id="PR01217">
    <property type="entry name" value="PRICHEXTENSN"/>
</dbReference>
<feature type="compositionally biased region" description="Pro residues" evidence="1">
    <location>
        <begin position="664"/>
        <end position="707"/>
    </location>
</feature>
<evidence type="ECO:0000256" key="1">
    <source>
        <dbReference type="SAM" id="MobiDB-lite"/>
    </source>
</evidence>
<feature type="region of interest" description="Disordered" evidence="1">
    <location>
        <begin position="601"/>
        <end position="726"/>
    </location>
</feature>
<sequence length="726" mass="69357">MNAGTSVGSGALNAASGTVSYAQASAGQSVAALNYGGLTFNGFDKTLASSGTIGIAGTFTPGAATAHTITGSTIDFNGGGAQTISAFTYNNLTSSNSGARTLASSGIIKVAGGFTPGSNVYTVTGSSVEFSSSGAQTIPASTYNNLTSSSTGARTLASSGSIKIAGTFTPGTNAYTLTGSTIEYNGTGAQTTPAAFATYDNLAISNAAGVTLGGNTAVNVLSSVTGTLTMGTNVLSGTGDFTLASGGGLKIGSPAGVTASGATGNIQNSGARSFSSGANYTYNGGAAQVPGDGLPSTVGSLTISNASGVTLGASLTVTGALSLTSGALAIGANTLTLNGSVTSTGGSLSSAAGTVIYNQSVTGQNVLAANYGNLTFSDFSKTLASSGTIGIAGTFTPGAAASHTITGSTLSFDGAGSQTIPAFNYQNLTSTGSGARTLASSGTIGVAGVFTPGTNAYTITGSTLGFNGAGSQTIPAFSYQNLTSSSSGARTLASSGTVGVAGAFTPGTNAYTTTGSTLDFNGAGSQTIPAFNYLNLTSSSAGARTLASSGTIGVAGAFTPGTNVYTITGSTVSFNSASAQTIPAINYNNLTSTSTGGRTLASSGTIGIAGTAPAPAPWPPAAPSASPAPSPPAPTPTPSPAAPSASTAPARRPSPRSTTTTSPAPAPAAAPSPPAAPSASPAPSPSAPTSTPPPAAPSTTTAPPPRPCLRRASPPTSTSASTTPPA</sequence>
<feature type="compositionally biased region" description="Pro residues" evidence="1">
    <location>
        <begin position="614"/>
        <end position="641"/>
    </location>
</feature>
<feature type="compositionally biased region" description="Low complexity" evidence="1">
    <location>
        <begin position="642"/>
        <end position="663"/>
    </location>
</feature>
<gene>
    <name evidence="2" type="ORF">E6K81_16075</name>
</gene>
<reference evidence="2 3" key="1">
    <citation type="journal article" date="2019" name="Nat. Microbiol.">
        <title>Mediterranean grassland soil C-N compound turnover is dependent on rainfall and depth, and is mediated by genomically divergent microorganisms.</title>
        <authorList>
            <person name="Diamond S."/>
            <person name="Andeer P.F."/>
            <person name="Li Z."/>
            <person name="Crits-Christoph A."/>
            <person name="Burstein D."/>
            <person name="Anantharaman K."/>
            <person name="Lane K.R."/>
            <person name="Thomas B.C."/>
            <person name="Pan C."/>
            <person name="Northen T.R."/>
            <person name="Banfield J.F."/>
        </authorList>
    </citation>
    <scope>NUCLEOTIDE SEQUENCE [LARGE SCALE GENOMIC DNA]</scope>
    <source>
        <strain evidence="2">WS_11</strain>
    </source>
</reference>
<dbReference type="AlphaFoldDB" id="A0A538TZ77"/>
<accession>A0A538TZ77</accession>